<name>A0A5B6VE16_9ROSI</name>
<gene>
    <name evidence="1" type="ORF">EPI10_002325</name>
</gene>
<dbReference type="OrthoDB" id="995250at2759"/>
<proteinExistence type="predicted"/>
<dbReference type="AlphaFoldDB" id="A0A5B6VE16"/>
<reference evidence="1" key="1">
    <citation type="submission" date="2019-08" db="EMBL/GenBank/DDBJ databases">
        <authorList>
            <person name="Liu F."/>
        </authorList>
    </citation>
    <scope>NUCLEOTIDE SEQUENCE [LARGE SCALE GENOMIC DNA]</scope>
    <source>
        <strain evidence="1">PA1801</strain>
        <tissue evidence="1">Leaf</tissue>
    </source>
</reference>
<keyword evidence="2" id="KW-1185">Reference proteome</keyword>
<accession>A0A5B6VE16</accession>
<evidence type="ECO:0000313" key="1">
    <source>
        <dbReference type="EMBL" id="KAA3467301.1"/>
    </source>
</evidence>
<comment type="caution">
    <text evidence="1">The sequence shown here is derived from an EMBL/GenBank/DDBJ whole genome shotgun (WGS) entry which is preliminary data.</text>
</comment>
<organism evidence="1 2">
    <name type="scientific">Gossypium australe</name>
    <dbReference type="NCBI Taxonomy" id="47621"/>
    <lineage>
        <taxon>Eukaryota</taxon>
        <taxon>Viridiplantae</taxon>
        <taxon>Streptophyta</taxon>
        <taxon>Embryophyta</taxon>
        <taxon>Tracheophyta</taxon>
        <taxon>Spermatophyta</taxon>
        <taxon>Magnoliopsida</taxon>
        <taxon>eudicotyledons</taxon>
        <taxon>Gunneridae</taxon>
        <taxon>Pentapetalae</taxon>
        <taxon>rosids</taxon>
        <taxon>malvids</taxon>
        <taxon>Malvales</taxon>
        <taxon>Malvaceae</taxon>
        <taxon>Malvoideae</taxon>
        <taxon>Gossypium</taxon>
    </lineage>
</organism>
<evidence type="ECO:0000313" key="2">
    <source>
        <dbReference type="Proteomes" id="UP000325315"/>
    </source>
</evidence>
<sequence>MSLQHPHSEIGIYAVKIYGPKVMFDRGPTMAFNVFDWKEERINLALVQNLTNRNEVHWPRIDVTATIGFLTSFENIYRLWVLVSRFLDADFLEKEKWRYKAINQKTIEI</sequence>
<dbReference type="EMBL" id="SMMG02000007">
    <property type="protein sequence ID" value="KAA3467301.1"/>
    <property type="molecule type" value="Genomic_DNA"/>
</dbReference>
<dbReference type="Proteomes" id="UP000325315">
    <property type="component" value="Unassembled WGS sequence"/>
</dbReference>
<protein>
    <submittedName>
        <fullName evidence="1">Molybdenum cofactor sulfurase-like</fullName>
    </submittedName>
</protein>